<dbReference type="SUPFAM" id="SSF140996">
    <property type="entry name" value="Hermes dimerisation domain"/>
    <property type="match status" value="1"/>
</dbReference>
<evidence type="ECO:0008006" key="3">
    <source>
        <dbReference type="Google" id="ProtNLM"/>
    </source>
</evidence>
<dbReference type="EMBL" id="JAOYFB010000003">
    <property type="protein sequence ID" value="KAK4009197.1"/>
    <property type="molecule type" value="Genomic_DNA"/>
</dbReference>
<reference evidence="1 2" key="1">
    <citation type="journal article" date="2023" name="Nucleic Acids Res.">
        <title>The hologenome of Daphnia magna reveals possible DNA methylation and microbiome-mediated evolution of the host genome.</title>
        <authorList>
            <person name="Chaturvedi A."/>
            <person name="Li X."/>
            <person name="Dhandapani V."/>
            <person name="Marshall H."/>
            <person name="Kissane S."/>
            <person name="Cuenca-Cambronero M."/>
            <person name="Asole G."/>
            <person name="Calvet F."/>
            <person name="Ruiz-Romero M."/>
            <person name="Marangio P."/>
            <person name="Guigo R."/>
            <person name="Rago D."/>
            <person name="Mirbahai L."/>
            <person name="Eastwood N."/>
            <person name="Colbourne J.K."/>
            <person name="Zhou J."/>
            <person name="Mallon E."/>
            <person name="Orsini L."/>
        </authorList>
    </citation>
    <scope>NUCLEOTIDE SEQUENCE [LARGE SCALE GENOMIC DNA]</scope>
    <source>
        <strain evidence="1">LRV0_1</strain>
    </source>
</reference>
<evidence type="ECO:0000313" key="2">
    <source>
        <dbReference type="Proteomes" id="UP001234178"/>
    </source>
</evidence>
<gene>
    <name evidence="1" type="ORF">OUZ56_018306</name>
</gene>
<name>A0ABQ9Z8H6_9CRUS</name>
<proteinExistence type="predicted"/>
<dbReference type="Proteomes" id="UP001234178">
    <property type="component" value="Unassembled WGS sequence"/>
</dbReference>
<organism evidence="1 2">
    <name type="scientific">Daphnia magna</name>
    <dbReference type="NCBI Taxonomy" id="35525"/>
    <lineage>
        <taxon>Eukaryota</taxon>
        <taxon>Metazoa</taxon>
        <taxon>Ecdysozoa</taxon>
        <taxon>Arthropoda</taxon>
        <taxon>Crustacea</taxon>
        <taxon>Branchiopoda</taxon>
        <taxon>Diplostraca</taxon>
        <taxon>Cladocera</taxon>
        <taxon>Anomopoda</taxon>
        <taxon>Daphniidae</taxon>
        <taxon>Daphnia</taxon>
    </lineage>
</organism>
<keyword evidence="2" id="KW-1185">Reference proteome</keyword>
<dbReference type="PANTHER" id="PTHR47501:SF5">
    <property type="entry name" value="HAT C-TERMINAL DIMERISATION DOMAIN-CONTAINING PROTEIN"/>
    <property type="match status" value="1"/>
</dbReference>
<protein>
    <recommendedName>
        <fullName evidence="3">BED-type domain-containing protein</fullName>
    </recommendedName>
</protein>
<dbReference type="InterPro" id="IPR012337">
    <property type="entry name" value="RNaseH-like_sf"/>
</dbReference>
<dbReference type="SUPFAM" id="SSF53098">
    <property type="entry name" value="Ribonuclease H-like"/>
    <property type="match status" value="1"/>
</dbReference>
<sequence length="333" mass="37944">MDESYSGVFVHPSFFKYHGPAGKAGNYLFICENCPSKKKPDGTLWTYSCNQKSRQNLFSHMKSVHPGLLLSFKAACQQSSHTITTPTKRKPASDCDEVEDAEIQSRQATLEEAFQPKSAKKSKISFYTQEEFDGYVLDYIIEGLLPLKHVDSPAFIKLMRCVSPEHKVMCRQTLSKRLQARYLEAKEKLVAHLMTLKAVCTTADCWSARGKSYVGVTCHWIDPKKLKRISVCLAIRRIFGRHTYDLLGKTLESINMEFGIDDITVLTLTDSGSNFLKAFRLLVLMGLRHNWKRTKKRTMTLWLELISNFCYLITMMPTIGTSYRGIVNVLPIC</sequence>
<accession>A0ABQ9Z8H6</accession>
<dbReference type="PANTHER" id="PTHR47501">
    <property type="entry name" value="TRANSPOSASE-RELATED"/>
    <property type="match status" value="1"/>
</dbReference>
<comment type="caution">
    <text evidence="1">The sequence shown here is derived from an EMBL/GenBank/DDBJ whole genome shotgun (WGS) entry which is preliminary data.</text>
</comment>
<evidence type="ECO:0000313" key="1">
    <source>
        <dbReference type="EMBL" id="KAK4009197.1"/>
    </source>
</evidence>